<dbReference type="Pfam" id="PF02597">
    <property type="entry name" value="ThiS"/>
    <property type="match status" value="1"/>
</dbReference>
<dbReference type="CDD" id="cd00565">
    <property type="entry name" value="Ubl_ThiS"/>
    <property type="match status" value="1"/>
</dbReference>
<dbReference type="InterPro" id="IPR016155">
    <property type="entry name" value="Mopterin_synth/thiamin_S_b"/>
</dbReference>
<organism evidence="1 2">
    <name type="scientific">Candidatus Avibacteroides avistercoris</name>
    <dbReference type="NCBI Taxonomy" id="2840690"/>
    <lineage>
        <taxon>Bacteria</taxon>
        <taxon>Pseudomonadati</taxon>
        <taxon>Bacteroidota</taxon>
        <taxon>Bacteroidia</taxon>
        <taxon>Bacteroidales</taxon>
        <taxon>Bacteroidaceae</taxon>
        <taxon>Bacteroidaceae incertae sedis</taxon>
        <taxon>Candidatus Avibacteroides</taxon>
    </lineage>
</organism>
<comment type="caution">
    <text evidence="1">The sequence shown here is derived from an EMBL/GenBank/DDBJ whole genome shotgun (WGS) entry which is preliminary data.</text>
</comment>
<dbReference type="EMBL" id="DWUP01000099">
    <property type="protein sequence ID" value="HJD53046.1"/>
    <property type="molecule type" value="Genomic_DNA"/>
</dbReference>
<reference evidence="1" key="2">
    <citation type="submission" date="2021-04" db="EMBL/GenBank/DDBJ databases">
        <authorList>
            <person name="Gilroy R."/>
        </authorList>
    </citation>
    <scope>NUCLEOTIDE SEQUENCE</scope>
    <source>
        <strain evidence="1">MalCec1-1739</strain>
    </source>
</reference>
<dbReference type="Gene3D" id="3.10.20.30">
    <property type="match status" value="1"/>
</dbReference>
<dbReference type="PANTHER" id="PTHR34472:SF1">
    <property type="entry name" value="SULFUR CARRIER PROTEIN THIS"/>
    <property type="match status" value="1"/>
</dbReference>
<dbReference type="InterPro" id="IPR012675">
    <property type="entry name" value="Beta-grasp_dom_sf"/>
</dbReference>
<gene>
    <name evidence="1" type="primary">thiS</name>
    <name evidence="1" type="ORF">IAA93_04900</name>
</gene>
<sequence length="66" mass="7166">MKITLNNREYDLDGPVTLAEFVEGRGLPSEGIAVAVNDTIVPRGNWQTRRLADGDRLIIIKAVCGG</sequence>
<dbReference type="InterPro" id="IPR003749">
    <property type="entry name" value="ThiS/MoaD-like"/>
</dbReference>
<dbReference type="NCBIfam" id="TIGR01683">
    <property type="entry name" value="thiS"/>
    <property type="match status" value="1"/>
</dbReference>
<proteinExistence type="predicted"/>
<name>A0A9D2ZV02_9BACT</name>
<dbReference type="Proteomes" id="UP000787625">
    <property type="component" value="Unassembled WGS sequence"/>
</dbReference>
<evidence type="ECO:0000313" key="2">
    <source>
        <dbReference type="Proteomes" id="UP000787625"/>
    </source>
</evidence>
<dbReference type="AlphaFoldDB" id="A0A9D2ZV02"/>
<protein>
    <submittedName>
        <fullName evidence="1">Sulfur carrier protein ThiS</fullName>
    </submittedName>
</protein>
<dbReference type="InterPro" id="IPR010035">
    <property type="entry name" value="Thi_S"/>
</dbReference>
<reference evidence="1" key="1">
    <citation type="journal article" date="2021" name="PeerJ">
        <title>Extensive microbial diversity within the chicken gut microbiome revealed by metagenomics and culture.</title>
        <authorList>
            <person name="Gilroy R."/>
            <person name="Ravi A."/>
            <person name="Getino M."/>
            <person name="Pursley I."/>
            <person name="Horton D.L."/>
            <person name="Alikhan N.F."/>
            <person name="Baker D."/>
            <person name="Gharbi K."/>
            <person name="Hall N."/>
            <person name="Watson M."/>
            <person name="Adriaenssens E.M."/>
            <person name="Foster-Nyarko E."/>
            <person name="Jarju S."/>
            <person name="Secka A."/>
            <person name="Antonio M."/>
            <person name="Oren A."/>
            <person name="Chaudhuri R.R."/>
            <person name="La Ragione R."/>
            <person name="Hildebrand F."/>
            <person name="Pallen M.J."/>
        </authorList>
    </citation>
    <scope>NUCLEOTIDE SEQUENCE</scope>
    <source>
        <strain evidence="1">MalCec1-1739</strain>
    </source>
</reference>
<accession>A0A9D2ZV02</accession>
<dbReference type="SUPFAM" id="SSF54285">
    <property type="entry name" value="MoaD/ThiS"/>
    <property type="match status" value="1"/>
</dbReference>
<evidence type="ECO:0000313" key="1">
    <source>
        <dbReference type="EMBL" id="HJD53046.1"/>
    </source>
</evidence>
<dbReference type="PANTHER" id="PTHR34472">
    <property type="entry name" value="SULFUR CARRIER PROTEIN THIS"/>
    <property type="match status" value="1"/>
</dbReference>